<evidence type="ECO:0000256" key="1">
    <source>
        <dbReference type="ARBA" id="ARBA00022761"/>
    </source>
</evidence>
<dbReference type="Proteomes" id="UP000829999">
    <property type="component" value="Chromosome 5"/>
</dbReference>
<keyword evidence="5" id="KW-1185">Reference proteome</keyword>
<sequence>MKTLTVVLVVIVFGIQISGYLIQVPTASPVLFRDPVPSQWLHLQKLMIPLFENVCEDSTDPVIRKLAQDFTIIPADYLEPNAITNLQKLMSAGLLPKGEIFSEYNPEHMKQLKIVYEAFYSAKNFDAFYKVAAWARQNVNCGLYVNAVYMVIQSRKDMAKLSIPAPYEVLPNYFIHKDVLIKATSILSGQEVTPTEGLRDEGNTYYLDANYTGIFYNNEDDSKLAYFREDIGLNSYYYLRKLRLSPWFNSDINDRYGENIYQMMKQFGARYNLERYANGFPEIDGIDWNSLPDIPYDPELLYSDGKEFNHRTMPLEFPVNDEITLLQTIENNVATVVSHMKQFFQRQSGYNKTQILNHLMEILVTGERSYETLARQLLGKDRTNNGHVSVLEHYMTSLRDPMFWKINKKIVDLVDSALKLLPTYSRNELYFPGVEIVNIDVKKMMTACDYFEFDVTDALKLDDSKSTFNVKIGQPRLNHKPFTVKLNISSLVTKKGLVKIYLGPKLSPGELAAKKNLFTLLDVFEVNLKVGTNVISRTSDDMQHFSSDFVSIKTIRKNIEDAEFGLNSLPLKRIEEQIGYPTRLILPKGLTQGLPIQMFVFIAPFTKASVSSSYSASNAEFNSAILSPGYPLDLVIEDKQLFGLPNALIKYVTITQKSDSKVENYGGPGVTKQWYGTNTYDPSARPNYSANTRKSFDYNAKKGPSNNEIDENGVSEYDIAPENSFNYREEPSQGSFVPKGLNDHNTNVDTVRSLNFMKFDTVLNNNVDVIKLEKKDETDKQLDTDKYTTVKYEEIDSETVVPEKKDVDSDIENKEQEKLTMPRLLKSSQYDYASKSKYKESFDYKAKNAQFDKTDYTSKRVDYKKYNSYKPPVEEENLIATTSAPLVKEDAVNDEEIIDTYQPTIEDYASKRKEHYDYKAKKAQFDRKDYTSKRGDYKKYHSPTLLEVQILDAITSGSLIKDFDDEDKLDILLDKSAYQPKIEDYAAKRKENYDYKSKKAQFDRKDYTSKRGDYKKYHSTTLPVEEETLDATTSASLIKDVDDEDKLDILLDKQTYQPKIEDYAAKRKENYDYKAKKAQFDRKDYTSKRGDYKKYHSTTLPVEEEILDATTSASLIKDDYVDDEDKLDILLDKPTYQPKIEDYAAKRKENYDYKAKKAQFDRKDYTSKRGDYKKYHSATLPVEEKILDAITSAALIKDDYVDDKEKLDIILDKPSYQTKIEDYAAKRKENYDYKAKKAQYENKDYSAKRKDYNKYRSFDQEEDHVTTSAATLLKEDIISKEEDINMLMDTPSYRAKNDYASKRKEQYDYKTKKAQFDKKDYSAKRAEYEKYRTALPKEEKFTTESVIIIPEDTNDVIARVQLEKDDNNVDLISEIKENNVDVLNKKDLNDLALKDVDTNVIEIFDPFRLDVRRRTPTVYDFLFHTFDYDSPENKVYEDTDDDQKMAMLRKAFQMFDTTKSGYIDVLKISTILNTMGQLFDDSELQALIDENDPENSGKINFDGFCNIASHFLEEEDAEAMQQELKEAFRLYDREGNGYITTSTLKEILAALDDKLSSSDLDGIIAEIDTDGSGTVDFDVVVMLRFTLALWLALGICKSAPMDEFNGFINQGELSANPDGDLTGIVPGYLPQGSLKSDLFSGLLGLQSDYVTLTDFIQKSASLKGLTFNIYNDEMKDAANGLFKLLYNAGDFGYDIDKIINLKEFNDDVVTYAKQINLLYRDKPYSVDAFPPPFITKPNHFVNGETIVKALKLANYINNDIDITDEAHVDQYFKTYDILTINSNYSGWNLPENGGEEYLNYFREDIGLNSYYYGVHLIHPFWLFHSKVYTANSRSDEHYYYIHQQLAARLYLEKEHLRQENGTKKTEFGDYHPYLIHENGLPFPTRSGTMGDWNEDRAKIKSIDIAIRECMARRLIVMDRKSIELTEENYVKLLTRLFRGNFEVGKVSKVIRSLFGYGGNGYPIEGYNPAPSLLHHPETTLRDPIYWYMMQYVLNYFTEFTEYIEPAYMQKDDATKHCEITEADLPKITTYFDYYQFDISNAVFKTNSPEDRMPLTITARQKRLKHSKFQFNFTVDCTGVKDTIVRLFLGPPCTDRCWEEYNHFFELDKFAFAPAEEGPSTIIWSPEISTRFSNDEYYNMEGSSTQADRKNNFNLFKFPENLIIPRGTPNGLNFTLFIMITPADEYLDEHSFIKFFGEIRNDLDNKPAGYPFDRPAIGYYDDAPNYKFYNITISHKQNHIPKNGYFSPNLQ</sequence>
<evidence type="ECO:0000259" key="4">
    <source>
        <dbReference type="PROSITE" id="PS50222"/>
    </source>
</evidence>
<evidence type="ECO:0000256" key="2">
    <source>
        <dbReference type="ARBA" id="ARBA00038082"/>
    </source>
</evidence>
<keyword evidence="1" id="KW-0758">Storage protein</keyword>
<dbReference type="SUPFAM" id="SSF47473">
    <property type="entry name" value="EF-hand"/>
    <property type="match status" value="1"/>
</dbReference>
<evidence type="ECO:0000313" key="5">
    <source>
        <dbReference type="Proteomes" id="UP000829999"/>
    </source>
</evidence>
<comment type="similarity">
    <text evidence="2">Belongs to the hemocyanin family.</text>
</comment>
<dbReference type="PANTHER" id="PTHR11511">
    <property type="entry name" value="LARVAL STORAGE PROTEIN/PHENOLOXIDASE"/>
    <property type="match status" value="1"/>
</dbReference>
<dbReference type="InterPro" id="IPR008922">
    <property type="entry name" value="Di-copper_centre_dom_sf"/>
</dbReference>
<dbReference type="GO" id="GO:0005615">
    <property type="term" value="C:extracellular space"/>
    <property type="evidence" value="ECO:0007669"/>
    <property type="project" value="UniProtKB-ARBA"/>
</dbReference>
<dbReference type="InterPro" id="IPR036697">
    <property type="entry name" value="Hemocyanin_N_sf"/>
</dbReference>
<dbReference type="InterPro" id="IPR014756">
    <property type="entry name" value="Ig_E-set"/>
</dbReference>
<dbReference type="FunFam" id="1.10.238.10:FF:000001">
    <property type="entry name" value="Calmodulin 1"/>
    <property type="match status" value="1"/>
</dbReference>
<proteinExistence type="inferred from homology"/>
<dbReference type="RefSeq" id="XP_050549759.1">
    <property type="nucleotide sequence ID" value="XM_050693802.1"/>
</dbReference>
<dbReference type="OrthoDB" id="7419495at2759"/>
<dbReference type="InterPro" id="IPR011992">
    <property type="entry name" value="EF-hand-dom_pair"/>
</dbReference>
<feature type="domain" description="EF-hand" evidence="4">
    <location>
        <begin position="1519"/>
        <end position="1554"/>
    </location>
</feature>
<dbReference type="SUPFAM" id="SSF48050">
    <property type="entry name" value="Hemocyanin, N-terminal domain"/>
    <property type="match status" value="1"/>
</dbReference>
<dbReference type="InterPro" id="IPR000896">
    <property type="entry name" value="Hemocyanin/hexamerin_mid_dom"/>
</dbReference>
<protein>
    <submittedName>
        <fullName evidence="6">Uncharacterized protein LOC118272152</fullName>
    </submittedName>
</protein>
<dbReference type="Gene3D" id="1.10.1280.10">
    <property type="entry name" value="Di-copper center containing domain from catechol oxidase"/>
    <property type="match status" value="2"/>
</dbReference>
<dbReference type="GO" id="GO:0005509">
    <property type="term" value="F:calcium ion binding"/>
    <property type="evidence" value="ECO:0007669"/>
    <property type="project" value="InterPro"/>
</dbReference>
<dbReference type="PANTHER" id="PTHR11511:SF5">
    <property type="entry name" value="FAT-BODY PROTEIN 1-RELATED"/>
    <property type="match status" value="1"/>
</dbReference>
<dbReference type="PRINTS" id="PR00187">
    <property type="entry name" value="HAEMOCYANIN"/>
</dbReference>
<dbReference type="SUPFAM" id="SSF81296">
    <property type="entry name" value="E set domains"/>
    <property type="match status" value="2"/>
</dbReference>
<dbReference type="Pfam" id="PF00372">
    <property type="entry name" value="Hemocyanin_M"/>
    <property type="match status" value="2"/>
</dbReference>
<organism evidence="5 6">
    <name type="scientific">Spodoptera frugiperda</name>
    <name type="common">Fall armyworm</name>
    <dbReference type="NCBI Taxonomy" id="7108"/>
    <lineage>
        <taxon>Eukaryota</taxon>
        <taxon>Metazoa</taxon>
        <taxon>Ecdysozoa</taxon>
        <taxon>Arthropoda</taxon>
        <taxon>Hexapoda</taxon>
        <taxon>Insecta</taxon>
        <taxon>Pterygota</taxon>
        <taxon>Neoptera</taxon>
        <taxon>Endopterygota</taxon>
        <taxon>Lepidoptera</taxon>
        <taxon>Glossata</taxon>
        <taxon>Ditrysia</taxon>
        <taxon>Noctuoidea</taxon>
        <taxon>Noctuidae</taxon>
        <taxon>Amphipyrinae</taxon>
        <taxon>Spodoptera</taxon>
    </lineage>
</organism>
<reference evidence="6" key="1">
    <citation type="submission" date="2025-08" db="UniProtKB">
        <authorList>
            <consortium name="RefSeq"/>
        </authorList>
    </citation>
    <scope>IDENTIFICATION</scope>
    <source>
        <tissue evidence="6">Whole larval tissue</tissue>
    </source>
</reference>
<feature type="domain" description="EF-hand" evidence="4">
    <location>
        <begin position="1555"/>
        <end position="1590"/>
    </location>
</feature>
<dbReference type="PROSITE" id="PS00209">
    <property type="entry name" value="HEMOCYANIN_1"/>
    <property type="match status" value="1"/>
</dbReference>
<dbReference type="CDD" id="cd00051">
    <property type="entry name" value="EFh"/>
    <property type="match status" value="1"/>
</dbReference>
<dbReference type="InterPro" id="IPR005204">
    <property type="entry name" value="Hemocyanin_N"/>
</dbReference>
<dbReference type="InterPro" id="IPR005203">
    <property type="entry name" value="Hemocyanin_C"/>
</dbReference>
<dbReference type="GeneID" id="118272152"/>
<accession>A0A9R0DMF8</accession>
<feature type="region of interest" description="Disordered" evidence="3">
    <location>
        <begin position="695"/>
        <end position="714"/>
    </location>
</feature>
<evidence type="ECO:0000313" key="6">
    <source>
        <dbReference type="RefSeq" id="XP_050549759.1"/>
    </source>
</evidence>
<dbReference type="PROSITE" id="PS50222">
    <property type="entry name" value="EF_HAND_2"/>
    <property type="match status" value="4"/>
</dbReference>
<name>A0A9R0DMF8_SPOFR</name>
<dbReference type="Pfam" id="PF03723">
    <property type="entry name" value="Hemocyanin_C"/>
    <property type="match status" value="2"/>
</dbReference>
<evidence type="ECO:0000256" key="3">
    <source>
        <dbReference type="SAM" id="MobiDB-lite"/>
    </source>
</evidence>
<dbReference type="PROSITE" id="PS00210">
    <property type="entry name" value="HEMOCYANIN_2"/>
    <property type="match status" value="2"/>
</dbReference>
<dbReference type="GO" id="GO:0045735">
    <property type="term" value="F:nutrient reservoir activity"/>
    <property type="evidence" value="ECO:0007669"/>
    <property type="project" value="UniProtKB-KW"/>
</dbReference>
<dbReference type="Pfam" id="PF13499">
    <property type="entry name" value="EF-hand_7"/>
    <property type="match status" value="2"/>
</dbReference>
<dbReference type="Gene3D" id="1.10.238.10">
    <property type="entry name" value="EF-hand"/>
    <property type="match status" value="2"/>
</dbReference>
<gene>
    <name evidence="6" type="primary">LOC118272152</name>
</gene>
<feature type="domain" description="EF-hand" evidence="4">
    <location>
        <begin position="1443"/>
        <end position="1478"/>
    </location>
</feature>
<dbReference type="Gene3D" id="1.20.1370.10">
    <property type="entry name" value="Hemocyanin, N-terminal domain"/>
    <property type="match status" value="1"/>
</dbReference>
<dbReference type="Pfam" id="PF03722">
    <property type="entry name" value="Hemocyanin_N"/>
    <property type="match status" value="1"/>
</dbReference>
<dbReference type="InterPro" id="IPR037020">
    <property type="entry name" value="Hemocyanin_C_sf"/>
</dbReference>
<dbReference type="SUPFAM" id="SSF48056">
    <property type="entry name" value="Di-copper centre-containing domain"/>
    <property type="match status" value="2"/>
</dbReference>
<feature type="domain" description="EF-hand" evidence="4">
    <location>
        <begin position="1479"/>
        <end position="1514"/>
    </location>
</feature>
<dbReference type="InterPro" id="IPR002048">
    <property type="entry name" value="EF_hand_dom"/>
</dbReference>
<dbReference type="Gene3D" id="2.60.40.1520">
    <property type="entry name" value="Hemocyanin, C-terminal domain"/>
    <property type="match status" value="2"/>
</dbReference>
<dbReference type="InterPro" id="IPR013788">
    <property type="entry name" value="Hemocyanin/hexamerin"/>
</dbReference>
<dbReference type="SMART" id="SM00054">
    <property type="entry name" value="EFh"/>
    <property type="match status" value="4"/>
</dbReference>